<dbReference type="RefSeq" id="WP_035451246.1">
    <property type="nucleotide sequence ID" value="NZ_AZGA01000020.1"/>
</dbReference>
<proteinExistence type="inferred from homology"/>
<dbReference type="AlphaFoldDB" id="X0QJJ9"/>
<dbReference type="Gene3D" id="3.30.420.40">
    <property type="match status" value="2"/>
</dbReference>
<reference evidence="2 3" key="1">
    <citation type="journal article" date="2015" name="Genome Announc.">
        <title>Expanding the biotechnology potential of lactobacilli through comparative genomics of 213 strains and associated genera.</title>
        <authorList>
            <person name="Sun Z."/>
            <person name="Harris H.M."/>
            <person name="McCann A."/>
            <person name="Guo C."/>
            <person name="Argimon S."/>
            <person name="Zhang W."/>
            <person name="Yang X."/>
            <person name="Jeffery I.B."/>
            <person name="Cooney J.C."/>
            <person name="Kagawa T.F."/>
            <person name="Liu W."/>
            <person name="Song Y."/>
            <person name="Salvetti E."/>
            <person name="Wrobel A."/>
            <person name="Rasinkangas P."/>
            <person name="Parkhill J."/>
            <person name="Rea M.C."/>
            <person name="O'Sullivan O."/>
            <person name="Ritari J."/>
            <person name="Douillard F.P."/>
            <person name="Paul Ross R."/>
            <person name="Yang R."/>
            <person name="Briner A.E."/>
            <person name="Felis G.E."/>
            <person name="de Vos W.M."/>
            <person name="Barrangou R."/>
            <person name="Klaenhammer T.R."/>
            <person name="Caufield P.W."/>
            <person name="Cui Y."/>
            <person name="Zhang H."/>
            <person name="O'Toole P.W."/>
        </authorList>
    </citation>
    <scope>NUCLEOTIDE SEQUENCE [LARGE SCALE GENOMIC DNA]</scope>
    <source>
        <strain evidence="2 3">DSM 18527</strain>
    </source>
</reference>
<dbReference type="PANTHER" id="PTHR18964:SF170">
    <property type="entry name" value="SUGAR KINASE"/>
    <property type="match status" value="1"/>
</dbReference>
<dbReference type="Proteomes" id="UP000051236">
    <property type="component" value="Unassembled WGS sequence"/>
</dbReference>
<gene>
    <name evidence="2" type="ORF">FC83_GL002057</name>
</gene>
<dbReference type="OrthoDB" id="9795247at2"/>
<organism evidence="2 3">
    <name type="scientific">Agrilactobacillus composti DSM 18527 = JCM 14202</name>
    <dbReference type="NCBI Taxonomy" id="1423734"/>
    <lineage>
        <taxon>Bacteria</taxon>
        <taxon>Bacillati</taxon>
        <taxon>Bacillota</taxon>
        <taxon>Bacilli</taxon>
        <taxon>Lactobacillales</taxon>
        <taxon>Lactobacillaceae</taxon>
        <taxon>Agrilactobacillus</taxon>
    </lineage>
</organism>
<dbReference type="PANTHER" id="PTHR18964">
    <property type="entry name" value="ROK (REPRESSOR, ORF, KINASE) FAMILY"/>
    <property type="match status" value="1"/>
</dbReference>
<accession>X0QJJ9</accession>
<evidence type="ECO:0000313" key="3">
    <source>
        <dbReference type="Proteomes" id="UP000051236"/>
    </source>
</evidence>
<dbReference type="PATRIC" id="fig|1423734.3.peg.2080"/>
<dbReference type="InterPro" id="IPR000600">
    <property type="entry name" value="ROK"/>
</dbReference>
<evidence type="ECO:0000313" key="2">
    <source>
        <dbReference type="EMBL" id="KRM34917.1"/>
    </source>
</evidence>
<comment type="caution">
    <text evidence="2">The sequence shown here is derived from an EMBL/GenBank/DDBJ whole genome shotgun (WGS) entry which is preliminary data.</text>
</comment>
<dbReference type="EMBL" id="AZGA01000020">
    <property type="protein sequence ID" value="KRM34917.1"/>
    <property type="molecule type" value="Genomic_DNA"/>
</dbReference>
<dbReference type="InterPro" id="IPR043129">
    <property type="entry name" value="ATPase_NBD"/>
</dbReference>
<comment type="similarity">
    <text evidence="1">Belongs to the ROK (NagC/XylR) family.</text>
</comment>
<name>X0QJJ9_9LACO</name>
<evidence type="ECO:0000256" key="1">
    <source>
        <dbReference type="ARBA" id="ARBA00006479"/>
    </source>
</evidence>
<dbReference type="STRING" id="1423734.FC83_GL002057"/>
<dbReference type="Pfam" id="PF00480">
    <property type="entry name" value="ROK"/>
    <property type="match status" value="1"/>
</dbReference>
<dbReference type="eggNOG" id="COG1940">
    <property type="taxonomic scope" value="Bacteria"/>
</dbReference>
<sequence>MENVVAIDVGGTTIKYACWQSNSKALMNKGYVKTPRTLAKYYEILQRIVAEFEIYDPVGVALSTPGAVNLKTGVVAGISALPYIHNFPLQQALTGQLGLPVTLENDANCAALAELDSGAAREYQNVIVLVIGTGVGGAVVSNRQIQRGAHLLAGEFGLMRVLNNRPLSQVGTAVSLARRYNLKAKTRFSGQEILELANQGDLLAQKEAAVLYRSLAEAIYNLEYSFDPELFILGGGISENPQLIPNIQRSLVGLTQGAVSIPVPIEIVPCHYYNDANLMGAVVHFNQTMFHERKIKND</sequence>
<keyword evidence="3" id="KW-1185">Reference proteome</keyword>
<dbReference type="SUPFAM" id="SSF53067">
    <property type="entry name" value="Actin-like ATPase domain"/>
    <property type="match status" value="1"/>
</dbReference>
<dbReference type="CDD" id="cd24152">
    <property type="entry name" value="ASKHA_NBD_ROK-like"/>
    <property type="match status" value="1"/>
</dbReference>
<protein>
    <submittedName>
        <fullName evidence="2">ROK family protein</fullName>
    </submittedName>
</protein>